<dbReference type="Gene3D" id="1.10.238.10">
    <property type="entry name" value="EF-hand"/>
    <property type="match status" value="1"/>
</dbReference>
<comment type="caution">
    <text evidence="7">The sequence shown here is derived from an EMBL/GenBank/DDBJ whole genome shotgun (WGS) entry which is preliminary data.</text>
</comment>
<evidence type="ECO:0000313" key="8">
    <source>
        <dbReference type="Proteomes" id="UP001142489"/>
    </source>
</evidence>
<dbReference type="GO" id="GO:1903569">
    <property type="term" value="P:positive regulation of protein localization to ciliary membrane"/>
    <property type="evidence" value="ECO:0007669"/>
    <property type="project" value="TreeGrafter"/>
</dbReference>
<proteinExistence type="predicted"/>
<dbReference type="PANTHER" id="PTHR46819">
    <property type="entry name" value="EF-HAND CALCIUM-BINDING DOMAIN-CONTAINING PROTEIN 7"/>
    <property type="match status" value="1"/>
</dbReference>
<dbReference type="InterPro" id="IPR018247">
    <property type="entry name" value="EF_Hand_1_Ca_BS"/>
</dbReference>
<feature type="domain" description="EF-hand" evidence="6">
    <location>
        <begin position="14"/>
        <end position="49"/>
    </location>
</feature>
<evidence type="ECO:0000256" key="4">
    <source>
        <dbReference type="ARBA" id="ARBA00022837"/>
    </source>
</evidence>
<evidence type="ECO:0000256" key="1">
    <source>
        <dbReference type="ARBA" id="ARBA00004370"/>
    </source>
</evidence>
<dbReference type="GO" id="GO:0060170">
    <property type="term" value="C:ciliary membrane"/>
    <property type="evidence" value="ECO:0007669"/>
    <property type="project" value="TreeGrafter"/>
</dbReference>
<dbReference type="PANTHER" id="PTHR46819:SF1">
    <property type="entry name" value="EF-HAND CALCIUM-BINDING DOMAIN-CONTAINING PROTEIN 7"/>
    <property type="match status" value="1"/>
</dbReference>
<evidence type="ECO:0000259" key="6">
    <source>
        <dbReference type="PROSITE" id="PS50222"/>
    </source>
</evidence>
<dbReference type="PROSITE" id="PS50222">
    <property type="entry name" value="EF_HAND_2"/>
    <property type="match status" value="1"/>
</dbReference>
<keyword evidence="4" id="KW-0106">Calcium</keyword>
<dbReference type="EMBL" id="JAPFRF010000005">
    <property type="protein sequence ID" value="KAJ7332641.1"/>
    <property type="molecule type" value="Genomic_DNA"/>
</dbReference>
<evidence type="ECO:0000256" key="5">
    <source>
        <dbReference type="ARBA" id="ARBA00023136"/>
    </source>
</evidence>
<sequence>MPTSSLQCPPALMFTKAFLLEIFEMIDLDGNGFLSLEEYNFFEMRTSGEKCDEEACAICRCKSDNDQDAKIASLFLQIFRQLAENLNELLPSSPLLETAVIQIFANTSELCCHPVHLSANLLDPRHRGQQLIEEEGSSAFDTIMDVVNKIPDIDEVVIINNVAKYHAKENFGAKSSSSESKAIVHLNCEKNKNCMNSRGSNAFAIEVASKSMMICHHVMLLNDKEEWIYNCDYSILS</sequence>
<organism evidence="7 8">
    <name type="scientific">Phrynocephalus forsythii</name>
    <dbReference type="NCBI Taxonomy" id="171643"/>
    <lineage>
        <taxon>Eukaryota</taxon>
        <taxon>Metazoa</taxon>
        <taxon>Chordata</taxon>
        <taxon>Craniata</taxon>
        <taxon>Vertebrata</taxon>
        <taxon>Euteleostomi</taxon>
        <taxon>Lepidosauria</taxon>
        <taxon>Squamata</taxon>
        <taxon>Bifurcata</taxon>
        <taxon>Unidentata</taxon>
        <taxon>Episquamata</taxon>
        <taxon>Toxicofera</taxon>
        <taxon>Iguania</taxon>
        <taxon>Acrodonta</taxon>
        <taxon>Agamidae</taxon>
        <taxon>Agaminae</taxon>
        <taxon>Phrynocephalus</taxon>
    </lineage>
</organism>
<dbReference type="GO" id="GO:0005509">
    <property type="term" value="F:calcium ion binding"/>
    <property type="evidence" value="ECO:0007669"/>
    <property type="project" value="InterPro"/>
</dbReference>
<evidence type="ECO:0000313" key="7">
    <source>
        <dbReference type="EMBL" id="KAJ7332641.1"/>
    </source>
</evidence>
<comment type="subcellular location">
    <subcellularLocation>
        <location evidence="1">Membrane</location>
    </subcellularLocation>
</comment>
<dbReference type="PROSITE" id="PS00018">
    <property type="entry name" value="EF_HAND_1"/>
    <property type="match status" value="1"/>
</dbReference>
<dbReference type="SUPFAM" id="SSF47473">
    <property type="entry name" value="EF-hand"/>
    <property type="match status" value="1"/>
</dbReference>
<keyword evidence="8" id="KW-1185">Reference proteome</keyword>
<accession>A0A9Q1B3F9</accession>
<dbReference type="GO" id="GO:0098797">
    <property type="term" value="C:plasma membrane protein complex"/>
    <property type="evidence" value="ECO:0007669"/>
    <property type="project" value="TreeGrafter"/>
</dbReference>
<keyword evidence="5" id="KW-0472">Membrane</keyword>
<name>A0A9Q1B3F9_9SAUR</name>
<dbReference type="AlphaFoldDB" id="A0A9Q1B3F9"/>
<dbReference type="OrthoDB" id="26525at2759"/>
<reference evidence="7" key="1">
    <citation type="journal article" date="2023" name="DNA Res.">
        <title>Chromosome-level genome assembly of Phrynocephalus forsythii using third-generation DNA sequencing and Hi-C analysis.</title>
        <authorList>
            <person name="Qi Y."/>
            <person name="Zhao W."/>
            <person name="Zhao Y."/>
            <person name="Niu C."/>
            <person name="Cao S."/>
            <person name="Zhang Y."/>
        </authorList>
    </citation>
    <scope>NUCLEOTIDE SEQUENCE</scope>
    <source>
        <tissue evidence="7">Muscle</tissue>
    </source>
</reference>
<dbReference type="InterPro" id="IPR002048">
    <property type="entry name" value="EF_hand_dom"/>
</dbReference>
<protein>
    <recommendedName>
        <fullName evidence="6">EF-hand domain-containing protein</fullName>
    </recommendedName>
</protein>
<keyword evidence="2" id="KW-0479">Metal-binding</keyword>
<dbReference type="InterPro" id="IPR052266">
    <property type="entry name" value="Miro-EF-hand_domain"/>
</dbReference>
<gene>
    <name evidence="7" type="ORF">JRQ81_014821</name>
</gene>
<dbReference type="InterPro" id="IPR011992">
    <property type="entry name" value="EF-hand-dom_pair"/>
</dbReference>
<keyword evidence="3" id="KW-0677">Repeat</keyword>
<evidence type="ECO:0000256" key="2">
    <source>
        <dbReference type="ARBA" id="ARBA00022723"/>
    </source>
</evidence>
<dbReference type="Proteomes" id="UP001142489">
    <property type="component" value="Unassembled WGS sequence"/>
</dbReference>
<evidence type="ECO:0000256" key="3">
    <source>
        <dbReference type="ARBA" id="ARBA00022737"/>
    </source>
</evidence>